<keyword evidence="3" id="KW-1185">Reference proteome</keyword>
<accession>A0ABT3J5I5</accession>
<evidence type="ECO:0000313" key="2">
    <source>
        <dbReference type="EMBL" id="MCW3782922.1"/>
    </source>
</evidence>
<feature type="transmembrane region" description="Helical" evidence="1">
    <location>
        <begin position="49"/>
        <end position="70"/>
    </location>
</feature>
<comment type="caution">
    <text evidence="2">The sequence shown here is derived from an EMBL/GenBank/DDBJ whole genome shotgun (WGS) entry which is preliminary data.</text>
</comment>
<keyword evidence="1" id="KW-0812">Transmembrane</keyword>
<proteinExistence type="predicted"/>
<evidence type="ECO:0000313" key="3">
    <source>
        <dbReference type="Proteomes" id="UP001207582"/>
    </source>
</evidence>
<keyword evidence="1" id="KW-1133">Transmembrane helix</keyword>
<dbReference type="EMBL" id="JAPDOG010000014">
    <property type="protein sequence ID" value="MCW3782922.1"/>
    <property type="molecule type" value="Genomic_DNA"/>
</dbReference>
<gene>
    <name evidence="2" type="ORF">OM960_15320</name>
</gene>
<dbReference type="RefSeq" id="WP_264772556.1">
    <property type="nucleotide sequence ID" value="NZ_JAPDOG010000014.1"/>
</dbReference>
<dbReference type="Proteomes" id="UP001207582">
    <property type="component" value="Unassembled WGS sequence"/>
</dbReference>
<organism evidence="2 3">
    <name type="scientific">Defluviimonas salinarum</name>
    <dbReference type="NCBI Taxonomy" id="2992147"/>
    <lineage>
        <taxon>Bacteria</taxon>
        <taxon>Pseudomonadati</taxon>
        <taxon>Pseudomonadota</taxon>
        <taxon>Alphaproteobacteria</taxon>
        <taxon>Rhodobacterales</taxon>
        <taxon>Paracoccaceae</taxon>
        <taxon>Albidovulum</taxon>
    </lineage>
</organism>
<evidence type="ECO:0008006" key="4">
    <source>
        <dbReference type="Google" id="ProtNLM"/>
    </source>
</evidence>
<name>A0ABT3J5I5_9RHOB</name>
<sequence>MSNPTIPKYQLRVGDIDAADAIEVRCMCGSGPWRLTPRWLNDRHGRHEFVRWIVGALTCPGCGVLGVMTWSRIRARR</sequence>
<keyword evidence="1" id="KW-0472">Membrane</keyword>
<protein>
    <recommendedName>
        <fullName evidence="4">Zinc-finger of transposase IS204/IS1001/IS1096/IS1165</fullName>
    </recommendedName>
</protein>
<reference evidence="2 3" key="1">
    <citation type="submission" date="2022-10" db="EMBL/GenBank/DDBJ databases">
        <title>Defluviimonas sp. CAU 1641 isolated from mud.</title>
        <authorList>
            <person name="Kim W."/>
        </authorList>
    </citation>
    <scope>NUCLEOTIDE SEQUENCE [LARGE SCALE GENOMIC DNA]</scope>
    <source>
        <strain evidence="2 3">CAU 1641</strain>
    </source>
</reference>
<evidence type="ECO:0000256" key="1">
    <source>
        <dbReference type="SAM" id="Phobius"/>
    </source>
</evidence>